<protein>
    <submittedName>
        <fullName evidence="2">KTSC domain-containing protein</fullName>
    </submittedName>
</protein>
<dbReference type="RefSeq" id="WP_147651098.1">
    <property type="nucleotide sequence ID" value="NZ_JBDNMH010000006.1"/>
</dbReference>
<accession>A0A5B8SVG1</accession>
<sequence length="79" mass="9439">MNLRRMIMIWTFVKSTTIRSVAYDEKNKDLYISFNHGAIYKYPFTPKSLYDGLLNAPSKGHYHGAYIKRRECERVELYK</sequence>
<evidence type="ECO:0000259" key="1">
    <source>
        <dbReference type="Pfam" id="PF13619"/>
    </source>
</evidence>
<evidence type="ECO:0000313" key="2">
    <source>
        <dbReference type="EMBL" id="QEA41242.1"/>
    </source>
</evidence>
<organism evidence="2 3">
    <name type="scientific">Leuconostoc pseudomesenteroides</name>
    <dbReference type="NCBI Taxonomy" id="33968"/>
    <lineage>
        <taxon>Bacteria</taxon>
        <taxon>Bacillati</taxon>
        <taxon>Bacillota</taxon>
        <taxon>Bacilli</taxon>
        <taxon>Lactobacillales</taxon>
        <taxon>Lactobacillaceae</taxon>
        <taxon>Leuconostoc</taxon>
    </lineage>
</organism>
<proteinExistence type="predicted"/>
<dbReference type="EMBL" id="CP042383">
    <property type="protein sequence ID" value="QEA41242.1"/>
    <property type="molecule type" value="Genomic_DNA"/>
</dbReference>
<gene>
    <name evidence="2" type="ORF">FGL85_01165</name>
</gene>
<reference evidence="2 3" key="1">
    <citation type="submission" date="2019-06" db="EMBL/GenBank/DDBJ databases">
        <title>Genome analyses of bacteria isolated from kimchi.</title>
        <authorList>
            <person name="Lee S."/>
            <person name="Ahn S."/>
            <person name="Roh S."/>
        </authorList>
    </citation>
    <scope>NUCLEOTIDE SEQUENCE [LARGE SCALE GENOMIC DNA]</scope>
    <source>
        <strain evidence="2 3">CBA3630</strain>
    </source>
</reference>
<dbReference type="Pfam" id="PF13619">
    <property type="entry name" value="KTSC"/>
    <property type="match status" value="1"/>
</dbReference>
<dbReference type="InterPro" id="IPR025309">
    <property type="entry name" value="KTSC_dom"/>
</dbReference>
<dbReference type="KEGG" id="lpse:FGL85_01165"/>
<dbReference type="AlphaFoldDB" id="A0A5B8SVG1"/>
<name>A0A5B8SVG1_LEUPS</name>
<evidence type="ECO:0000313" key="3">
    <source>
        <dbReference type="Proteomes" id="UP000321296"/>
    </source>
</evidence>
<feature type="domain" description="KTSC" evidence="1">
    <location>
        <begin position="14"/>
        <end position="70"/>
    </location>
</feature>
<dbReference type="Proteomes" id="UP000321296">
    <property type="component" value="Chromosome"/>
</dbReference>